<dbReference type="InterPro" id="IPR001763">
    <property type="entry name" value="Rhodanese-like_dom"/>
</dbReference>
<evidence type="ECO:0000256" key="5">
    <source>
        <dbReference type="ARBA" id="ARBA00051793"/>
    </source>
</evidence>
<evidence type="ECO:0000256" key="3">
    <source>
        <dbReference type="ARBA" id="ARBA00022679"/>
    </source>
</evidence>
<dbReference type="PROSITE" id="PS00683">
    <property type="entry name" value="RHODANESE_2"/>
    <property type="match status" value="1"/>
</dbReference>
<name>A0A1I3WYR0_9HYPH</name>
<keyword evidence="10" id="KW-1185">Reference proteome</keyword>
<keyword evidence="3 6" id="KW-0808">Transferase</keyword>
<dbReference type="STRING" id="1612308.SAMN05444581_102244"/>
<gene>
    <name evidence="9" type="ORF">SAMN05444581_102244</name>
</gene>
<dbReference type="GO" id="GO:0016784">
    <property type="term" value="F:3-mercaptopyruvate sulfurtransferase activity"/>
    <property type="evidence" value="ECO:0007669"/>
    <property type="project" value="UniProtKB-EC"/>
</dbReference>
<dbReference type="PROSITE" id="PS50206">
    <property type="entry name" value="RHODANESE_3"/>
    <property type="match status" value="2"/>
</dbReference>
<evidence type="ECO:0000256" key="4">
    <source>
        <dbReference type="ARBA" id="ARBA00022737"/>
    </source>
</evidence>
<dbReference type="Gene3D" id="3.40.250.10">
    <property type="entry name" value="Rhodanese-like domain"/>
    <property type="match status" value="2"/>
</dbReference>
<dbReference type="EMBL" id="FOSN01000002">
    <property type="protein sequence ID" value="SFK12592.1"/>
    <property type="molecule type" value="Genomic_DNA"/>
</dbReference>
<feature type="domain" description="Rhodanese" evidence="8">
    <location>
        <begin position="21"/>
        <end position="138"/>
    </location>
</feature>
<dbReference type="CDD" id="cd01449">
    <property type="entry name" value="TST_Repeat_2"/>
    <property type="match status" value="1"/>
</dbReference>
<organism evidence="9 10">
    <name type="scientific">Methylocapsa palsarum</name>
    <dbReference type="NCBI Taxonomy" id="1612308"/>
    <lineage>
        <taxon>Bacteria</taxon>
        <taxon>Pseudomonadati</taxon>
        <taxon>Pseudomonadota</taxon>
        <taxon>Alphaproteobacteria</taxon>
        <taxon>Hyphomicrobiales</taxon>
        <taxon>Beijerinckiaceae</taxon>
        <taxon>Methylocapsa</taxon>
    </lineage>
</organism>
<dbReference type="OrthoDB" id="9781034at2"/>
<evidence type="ECO:0000256" key="1">
    <source>
        <dbReference type="ARBA" id="ARBA00004496"/>
    </source>
</evidence>
<evidence type="ECO:0000256" key="7">
    <source>
        <dbReference type="SAM" id="MobiDB-lite"/>
    </source>
</evidence>
<dbReference type="PANTHER" id="PTHR11364:SF27">
    <property type="entry name" value="SULFURTRANSFERASE"/>
    <property type="match status" value="1"/>
</dbReference>
<keyword evidence="2" id="KW-0963">Cytoplasm</keyword>
<dbReference type="FunFam" id="3.40.250.10:FF:000001">
    <property type="entry name" value="Sulfurtransferase"/>
    <property type="match status" value="1"/>
</dbReference>
<accession>A0A1I3WYR0</accession>
<proteinExistence type="predicted"/>
<dbReference type="GO" id="GO:0004792">
    <property type="term" value="F:thiosulfate-cyanide sulfurtransferase activity"/>
    <property type="evidence" value="ECO:0007669"/>
    <property type="project" value="InterPro"/>
</dbReference>
<keyword evidence="9" id="KW-0670">Pyruvate</keyword>
<dbReference type="AlphaFoldDB" id="A0A1I3WYR0"/>
<dbReference type="InterPro" id="IPR045078">
    <property type="entry name" value="TST/MPST-like"/>
</dbReference>
<sequence>MTEDRNPALFVSTEWLAKNLGAPDLAVIDGTFFMPGEGRDAKAEHFAGHIPGAVFFDIDAIADHSSALPHMLPDPSAFAAEMARLGLSENMRFVVYDSTSLMGAARVWWTLRIFGARDVKILDGGLPQWRDEKRPLETGAAQRPPASFTPRFNSSGVADVETVRQASATGAAQIIDARAHGRFTGETPEPRPGLRSGRIPQSLNVPWGEVVAGGRLKPDAGVKAAFAKAGVDLERPVITTCGSGVTAAILLLALESIGKNGVVLYDGSWSEWGARQDLPVAVG</sequence>
<comment type="catalytic activity">
    <reaction evidence="5">
        <text>2-oxo-3-sulfanylpropanoate + [thioredoxin]-dithiol = [thioredoxin]-disulfide + hydrogen sulfide + pyruvate + H(+)</text>
        <dbReference type="Rhea" id="RHEA:21740"/>
        <dbReference type="Rhea" id="RHEA-COMP:10698"/>
        <dbReference type="Rhea" id="RHEA-COMP:10700"/>
        <dbReference type="ChEBI" id="CHEBI:15361"/>
        <dbReference type="ChEBI" id="CHEBI:15378"/>
        <dbReference type="ChEBI" id="CHEBI:29919"/>
        <dbReference type="ChEBI" id="CHEBI:29950"/>
        <dbReference type="ChEBI" id="CHEBI:50058"/>
        <dbReference type="ChEBI" id="CHEBI:57678"/>
        <dbReference type="EC" id="2.8.1.2"/>
    </reaction>
    <physiologicalReaction direction="left-to-right" evidence="5">
        <dbReference type="Rhea" id="RHEA:21741"/>
    </physiologicalReaction>
</comment>
<dbReference type="NCBIfam" id="NF008557">
    <property type="entry name" value="PRK11493.1"/>
    <property type="match status" value="1"/>
</dbReference>
<evidence type="ECO:0000256" key="2">
    <source>
        <dbReference type="ARBA" id="ARBA00022490"/>
    </source>
</evidence>
<dbReference type="SMART" id="SM00450">
    <property type="entry name" value="RHOD"/>
    <property type="match status" value="2"/>
</dbReference>
<comment type="subcellular location">
    <subcellularLocation>
        <location evidence="1">Cytoplasm</location>
    </subcellularLocation>
</comment>
<evidence type="ECO:0000313" key="9">
    <source>
        <dbReference type="EMBL" id="SFK12592.1"/>
    </source>
</evidence>
<feature type="domain" description="Rhodanese" evidence="8">
    <location>
        <begin position="168"/>
        <end position="281"/>
    </location>
</feature>
<dbReference type="FunFam" id="3.40.250.10:FF:000015">
    <property type="entry name" value="Sulfurtransferase"/>
    <property type="match status" value="1"/>
</dbReference>
<keyword evidence="4" id="KW-0677">Repeat</keyword>
<dbReference type="GO" id="GO:0005829">
    <property type="term" value="C:cytosol"/>
    <property type="evidence" value="ECO:0007669"/>
    <property type="project" value="TreeGrafter"/>
</dbReference>
<evidence type="ECO:0000256" key="6">
    <source>
        <dbReference type="RuleBase" id="RU000507"/>
    </source>
</evidence>
<dbReference type="InterPro" id="IPR036873">
    <property type="entry name" value="Rhodanese-like_dom_sf"/>
</dbReference>
<dbReference type="InterPro" id="IPR001307">
    <property type="entry name" value="Thiosulphate_STrfase_CS"/>
</dbReference>
<evidence type="ECO:0000259" key="8">
    <source>
        <dbReference type="PROSITE" id="PS50206"/>
    </source>
</evidence>
<protein>
    <recommendedName>
        <fullName evidence="6">Sulfurtransferase</fullName>
    </recommendedName>
</protein>
<evidence type="ECO:0000313" key="10">
    <source>
        <dbReference type="Proteomes" id="UP000198755"/>
    </source>
</evidence>
<reference evidence="9 10" key="1">
    <citation type="submission" date="2016-10" db="EMBL/GenBank/DDBJ databases">
        <authorList>
            <person name="de Groot N.N."/>
        </authorList>
    </citation>
    <scope>NUCLEOTIDE SEQUENCE [LARGE SCALE GENOMIC DNA]</scope>
    <source>
        <strain evidence="9 10">NE2</strain>
    </source>
</reference>
<dbReference type="CDD" id="cd01448">
    <property type="entry name" value="TST_Repeat_1"/>
    <property type="match status" value="1"/>
</dbReference>
<dbReference type="PANTHER" id="PTHR11364">
    <property type="entry name" value="THIOSULFATE SULFERTANSFERASE"/>
    <property type="match status" value="1"/>
</dbReference>
<dbReference type="RefSeq" id="WP_091678374.1">
    <property type="nucleotide sequence ID" value="NZ_FOSN01000002.1"/>
</dbReference>
<dbReference type="Proteomes" id="UP000198755">
    <property type="component" value="Unassembled WGS sequence"/>
</dbReference>
<feature type="region of interest" description="Disordered" evidence="7">
    <location>
        <begin position="179"/>
        <end position="199"/>
    </location>
</feature>
<dbReference type="Pfam" id="PF00581">
    <property type="entry name" value="Rhodanese"/>
    <property type="match status" value="2"/>
</dbReference>
<dbReference type="SUPFAM" id="SSF52821">
    <property type="entry name" value="Rhodanese/Cell cycle control phosphatase"/>
    <property type="match status" value="2"/>
</dbReference>